<protein>
    <recommendedName>
        <fullName evidence="6">LNR domain-containing protein</fullName>
    </recommendedName>
</protein>
<feature type="chain" id="PRO_5043459896" description="LNR domain-containing protein" evidence="5">
    <location>
        <begin position="17"/>
        <end position="2452"/>
    </location>
</feature>
<dbReference type="PANTHER" id="PTHR11319:SF35">
    <property type="entry name" value="OUTER MEMBRANE PROTEIN PMPC-RELATED"/>
    <property type="match status" value="1"/>
</dbReference>
<evidence type="ECO:0000256" key="1">
    <source>
        <dbReference type="ARBA" id="ARBA00022737"/>
    </source>
</evidence>
<accession>A0AAU9JLY9</accession>
<keyword evidence="4" id="KW-1133">Transmembrane helix</keyword>
<feature type="domain" description="LNR" evidence="6">
    <location>
        <begin position="223"/>
        <end position="261"/>
    </location>
</feature>
<dbReference type="Gene3D" id="3.30.300.320">
    <property type="match status" value="3"/>
</dbReference>
<dbReference type="InterPro" id="IPR006212">
    <property type="entry name" value="Furin_repeat"/>
</dbReference>
<feature type="domain" description="LNR" evidence="6">
    <location>
        <begin position="127"/>
        <end position="161"/>
    </location>
</feature>
<dbReference type="SUPFAM" id="SSF51126">
    <property type="entry name" value="Pectin lyase-like"/>
    <property type="match status" value="4"/>
</dbReference>
<keyword evidence="4" id="KW-0472">Membrane</keyword>
<feature type="signal peptide" evidence="5">
    <location>
        <begin position="1"/>
        <end position="16"/>
    </location>
</feature>
<feature type="domain" description="LNR" evidence="6">
    <location>
        <begin position="14"/>
        <end position="49"/>
    </location>
</feature>
<gene>
    <name evidence="7" type="ORF">BSTOLATCC_MIC39802</name>
</gene>
<dbReference type="PANTHER" id="PTHR11319">
    <property type="entry name" value="G PROTEIN-COUPLED RECEPTOR-RELATED"/>
    <property type="match status" value="1"/>
</dbReference>
<evidence type="ECO:0000259" key="6">
    <source>
        <dbReference type="SMART" id="SM00004"/>
    </source>
</evidence>
<keyword evidence="2" id="KW-1015">Disulfide bond</keyword>
<keyword evidence="8" id="KW-1185">Reference proteome</keyword>
<evidence type="ECO:0000256" key="5">
    <source>
        <dbReference type="SAM" id="SignalP"/>
    </source>
</evidence>
<dbReference type="InterPro" id="IPR000800">
    <property type="entry name" value="Notch_dom"/>
</dbReference>
<comment type="caution">
    <text evidence="7">The sequence shown here is derived from an EMBL/GenBank/DDBJ whole genome shotgun (WGS) entry which is preliminary data.</text>
</comment>
<dbReference type="EMBL" id="CAJZBQ010000039">
    <property type="protein sequence ID" value="CAG9326024.1"/>
    <property type="molecule type" value="Genomic_DNA"/>
</dbReference>
<feature type="transmembrane region" description="Helical" evidence="4">
    <location>
        <begin position="2277"/>
        <end position="2295"/>
    </location>
</feature>
<dbReference type="InterPro" id="IPR011050">
    <property type="entry name" value="Pectin_lyase_fold/virulence"/>
</dbReference>
<feature type="transmembrane region" description="Helical" evidence="4">
    <location>
        <begin position="2301"/>
        <end position="2320"/>
    </location>
</feature>
<organism evidence="7 8">
    <name type="scientific">Blepharisma stoltei</name>
    <dbReference type="NCBI Taxonomy" id="1481888"/>
    <lineage>
        <taxon>Eukaryota</taxon>
        <taxon>Sar</taxon>
        <taxon>Alveolata</taxon>
        <taxon>Ciliophora</taxon>
        <taxon>Postciliodesmatophora</taxon>
        <taxon>Heterotrichea</taxon>
        <taxon>Heterotrichida</taxon>
        <taxon>Blepharismidae</taxon>
        <taxon>Blepharisma</taxon>
    </lineage>
</organism>
<evidence type="ECO:0000313" key="8">
    <source>
        <dbReference type="Proteomes" id="UP001162131"/>
    </source>
</evidence>
<feature type="transmembrane region" description="Helical" evidence="4">
    <location>
        <begin position="2105"/>
        <end position="2123"/>
    </location>
</feature>
<dbReference type="SMART" id="SM00710">
    <property type="entry name" value="PbH1"/>
    <property type="match status" value="14"/>
</dbReference>
<dbReference type="Proteomes" id="UP001162131">
    <property type="component" value="Unassembled WGS sequence"/>
</dbReference>
<dbReference type="Pfam" id="PF00066">
    <property type="entry name" value="Notch"/>
    <property type="match status" value="4"/>
</dbReference>
<proteinExistence type="predicted"/>
<feature type="domain" description="LNR" evidence="6">
    <location>
        <begin position="163"/>
        <end position="196"/>
    </location>
</feature>
<reference evidence="7" key="1">
    <citation type="submission" date="2021-09" db="EMBL/GenBank/DDBJ databases">
        <authorList>
            <consortium name="AG Swart"/>
            <person name="Singh M."/>
            <person name="Singh A."/>
            <person name="Seah K."/>
            <person name="Emmerich C."/>
        </authorList>
    </citation>
    <scope>NUCLEOTIDE SEQUENCE</scope>
    <source>
        <strain evidence="7">ATCC30299</strain>
    </source>
</reference>
<feature type="transmembrane region" description="Helical" evidence="4">
    <location>
        <begin position="2161"/>
        <end position="2188"/>
    </location>
</feature>
<evidence type="ECO:0000256" key="4">
    <source>
        <dbReference type="SAM" id="Phobius"/>
    </source>
</evidence>
<feature type="transmembrane region" description="Helical" evidence="4">
    <location>
        <begin position="2077"/>
        <end position="2098"/>
    </location>
</feature>
<keyword evidence="4" id="KW-0812">Transmembrane</keyword>
<keyword evidence="1" id="KW-0677">Repeat</keyword>
<dbReference type="SMART" id="SM00004">
    <property type="entry name" value="NL"/>
    <property type="match status" value="5"/>
</dbReference>
<dbReference type="InterPro" id="IPR006626">
    <property type="entry name" value="PbH1"/>
</dbReference>
<feature type="transmembrane region" description="Helical" evidence="4">
    <location>
        <begin position="2241"/>
        <end position="2257"/>
    </location>
</feature>
<evidence type="ECO:0000313" key="7">
    <source>
        <dbReference type="EMBL" id="CAG9326024.1"/>
    </source>
</evidence>
<feature type="domain" description="LNR" evidence="6">
    <location>
        <begin position="56"/>
        <end position="96"/>
    </location>
</feature>
<evidence type="ECO:0000256" key="2">
    <source>
        <dbReference type="ARBA" id="ARBA00023157"/>
    </source>
</evidence>
<feature type="transmembrane region" description="Helical" evidence="4">
    <location>
        <begin position="2018"/>
        <end position="2035"/>
    </location>
</feature>
<sequence length="2452" mass="270136">MIMFLIIFSHIPVSFSLTITCNKNLCPDSFIGDGHCDQNCMNPYCNYDSKTGKIADSDCYSDCIYRTQCQLSKLGDGTCNSECNSWTCAYDLGDCGKCSSNCYDKMLGSSCYSVCNTASCYYGLGLCQDCSQNCPSSLLGDGNCDSACDVSSCNYDFGDCQTSACASGCYINMLNNTVCDKECYNEECGWDGTDCDCSPGCTLTELNNSGCDAVCNVAECDFDSHACGDCASGCFDSFIGNGTCESACNNENCNWDGGDCQCASTCNINSYGNCSEGCMVADCLWDQISTSTDKRCSNTDLSIFYMRLQLMNNNFTEVPTIKSCLKKTNCTAADLAVPETCSSDCNNDRCWWSQYNCFPYNETVCADSNCLKCYGDDLGMCYECDSSVSNNYQFFGYCVEECPTGYEPLHFLEQAWICVLEEDKSTADNPAVYYVDWNTTDSLGGDGTIAKPWKTLSLALASISTAYSIVYLTPGYHYLTEVDKNSEIYVTIADASRPYNYQVVRQNLTITSSDSSTPTIKPYPNKDTITITLENTVYMSFTNINFDAYYWESEKSKCNSSSEYCSYCPYVTQIFDGTYQNDRGEAITEFLDADECAENHGWNLFEIPGNCSLLLKNVNFTNWRLEENSLISSNGGNLDLESVDFSNIRTAPFENSSVIIFADCGSATYECGNFQYNKGNVEKLNNGFEYDSSLILMGFLRVLKAKSVSIANVNFKNNFISDPEADDAGSVLYLEIFRTLYIEKCEFSYNYVQNGIIFILASNLALEQTVDNNEIIDYTIDHVTIKSSKFYNNYGINIGIIAAYYVPELQNYHIDSLDIQNNVVESGSFFVLNNTVVKNEYIYGTTGTVTTDNGYRITAHQNPRWFNWYSGTIKNNYSGSNGIFYLTKIFNIFISGVTIDSNGDTERLNTGINVNTIVFNSWINNPDMYMKDEIKTNQLTCEYMSAFSIVTNITIKDSEITNNYCSESNPVINFDSSNVVNFTNTTFNSNYGWSASLSTVLYINNGNQTGITSSKFLNNTNYADTGYGLIYAKGSSQVLEVNSTLFYKNYASEGGIYFVGSIVKLYNDTFEYNGSPTHGAGLYISQLSSGTLSVYADSCTFYKSSSINGGAVYMENEGISTNTIYLAIKNTTFESNYGEYGSVIYLEDSIAIAAGSFLYNCTFKENTAKISGAIAALYSSGTLSISNSVFYKNTARLGSAIYLEIGPDLQYSGTFYIENTEFLYNSGGAVLYASNADIFSFVVTKSCSFLNNVGSAVFLDYDSWVDNGSIIKNNSGMVGGGLRMDDNASASLTATIFEENNSSSHGGAISVAGNSNLTCNYCSFQKNFADDSGGAIYNEQDSVFNVSHSVFEENISTNKGSAVYLLGSPSPVSQLHNVTIASNYAYNEGSVALLDSAINITSSKVHENSAKMVTGGVLLTLSTATITKSTFYSQQSVQGSFLYATTQSTAIIQGCFFNNGKSSNSGGAVFSTASEVIISSCTFSGNFAYSGGGGSILSYSGSSLNITDSKFINSSSNDLGGVIVGYESNLYVENSYFDTFSMGAISGEKMMHIWIKGSQFYNGYSPSGGALSCTGCVELEIYDSEFIKNRAKRLGGALYIWTTNDNEIANSYIISNTMFQNNRGEIGGSIYSNNVKLNISFSTFSGNSAITDDPITATTPVDGNGGAINTLCEDFKTCEFYFSSNTFVDNFATYDGGALNFEDIMPVLSGNVFANNTAAYGDDIGSYAVKIVALDENGELIGYQRRLESAPLATSLSNLAPGQTSSKTLKIALVDYYNNIVTTDSSSSAELLVTNSSTTTFSGTTKVTAAKGVYVFNDFIVWAIPGTDVDIEVYSTGIDSTKSNSSQITYISTVKVNISLRKCIIGEATVGNNCQVCDKGSYSLDGENTACIDCPSEAKCYGNYTMVPLPGYWRSSNMSSTFWACPKKSACEGSSKEHFSLTGRCEEGYHGNMCQACYSGYSRTNPNTCGKCPDPVSNAFRVIGIVIAAIIVGAIMVRTSRNSAYKPKSIESVYIKIFVNYLQLVILITTFNLEWPDTVLQLFSVQSSAGSVSDEVFSFDCFLDTGEGMEQVYFNKLIIMSVIPIAIGCGSLLFWVCMMLHRGNFLTFTNDLVSTIVILLFLIHPNLVKVMFSSFSCREIDVGEFWLVDNLEIRCWDDNHLFYIFAVSIPSIIVWGIGIPTVSLFFLWKNRRHLNALSIRLRFGFLFNGYKARKYYWEFLILYRKILIVCCSVFLQNISTDIQALTVMVLLLFCLIMQSQNQPYDGSILNQMEIRSILVATITIYCGLYYLTGALNEATKVVFFIAIVLVNAYFIYYWVLKMFGAGIQYLSEKIPFFRNRFHRKVMDGFDDALFEENIERHVMIKGGEKIFSIVKNSPNSLSENFDAAEIFNLNMKQVFMSMVKKGSEENKLFSSFVDSEEIHIEHPSTYDEISRLDNKTETDGKMVKSDTK</sequence>
<keyword evidence="5" id="KW-0732">Signal</keyword>
<keyword evidence="3" id="KW-0325">Glycoprotein</keyword>
<name>A0AAU9JLY9_9CILI</name>
<feature type="transmembrane region" description="Helical" evidence="4">
    <location>
        <begin position="1979"/>
        <end position="1997"/>
    </location>
</feature>
<evidence type="ECO:0000256" key="3">
    <source>
        <dbReference type="ARBA" id="ARBA00023180"/>
    </source>
</evidence>
<dbReference type="CDD" id="cd00064">
    <property type="entry name" value="FU"/>
    <property type="match status" value="1"/>
</dbReference>